<comment type="catalytic activity">
    <reaction evidence="5">
        <text>3-hydroxy-L-kynurenine + H2O = 3-hydroxyanthranilate + L-alanine + H(+)</text>
        <dbReference type="Rhea" id="RHEA:25143"/>
        <dbReference type="ChEBI" id="CHEBI:15377"/>
        <dbReference type="ChEBI" id="CHEBI:15378"/>
        <dbReference type="ChEBI" id="CHEBI:36559"/>
        <dbReference type="ChEBI" id="CHEBI:57972"/>
        <dbReference type="ChEBI" id="CHEBI:58125"/>
        <dbReference type="EC" id="3.7.1.3"/>
    </reaction>
</comment>
<dbReference type="PIRSF" id="PIRSF038800">
    <property type="entry name" value="KYNU"/>
    <property type="match status" value="1"/>
</dbReference>
<feature type="binding site" evidence="4">
    <location>
        <position position="335"/>
    </location>
    <ligand>
        <name>pyridoxal 5'-phosphate</name>
        <dbReference type="ChEBI" id="CHEBI:597326"/>
    </ligand>
</feature>
<dbReference type="STRING" id="361077.A0A151ZSE9"/>
<dbReference type="GO" id="GO:0030170">
    <property type="term" value="F:pyridoxal phosphate binding"/>
    <property type="evidence" value="ECO:0007669"/>
    <property type="project" value="UniProtKB-UniRule"/>
</dbReference>
<dbReference type="InterPro" id="IPR015422">
    <property type="entry name" value="PyrdxlP-dep_Trfase_small"/>
</dbReference>
<proteinExistence type="inferred from homology"/>
<dbReference type="InterPro" id="IPR010111">
    <property type="entry name" value="Kynureninase"/>
</dbReference>
<dbReference type="Gene3D" id="3.40.640.10">
    <property type="entry name" value="Type I PLP-dependent aspartate aminotransferase-like (Major domain)"/>
    <property type="match status" value="1"/>
</dbReference>
<dbReference type="GO" id="GO:0097053">
    <property type="term" value="P:L-kynurenine catabolic process"/>
    <property type="evidence" value="ECO:0007669"/>
    <property type="project" value="UniProtKB-UniRule"/>
</dbReference>
<evidence type="ECO:0000256" key="5">
    <source>
        <dbReference type="PIRNR" id="PIRNR038800"/>
    </source>
</evidence>
<comment type="pathway">
    <text evidence="4 5">Amino-acid degradation; L-kynurenine degradation; L-alanine and anthranilate from L-kynurenine: step 1/1.</text>
</comment>
<dbReference type="GO" id="GO:0019805">
    <property type="term" value="P:quinolinate biosynthetic process"/>
    <property type="evidence" value="ECO:0007669"/>
    <property type="project" value="UniProtKB-UniRule"/>
</dbReference>
<comment type="similarity">
    <text evidence="4 5">Belongs to the kynureninase family.</text>
</comment>
<reference evidence="6 7" key="1">
    <citation type="submission" date="2015-12" db="EMBL/GenBank/DDBJ databases">
        <title>Dictyostelia acquired genes for synthesis and detection of signals that induce cell-type specialization by lateral gene transfer from prokaryotes.</title>
        <authorList>
            <person name="Gloeckner G."/>
            <person name="Schaap P."/>
        </authorList>
    </citation>
    <scope>NUCLEOTIDE SEQUENCE [LARGE SCALE GENOMIC DNA]</scope>
    <source>
        <strain evidence="6 7">TK</strain>
    </source>
</reference>
<dbReference type="EMBL" id="LODT01000021">
    <property type="protein sequence ID" value="KYQ96859.1"/>
    <property type="molecule type" value="Genomic_DNA"/>
</dbReference>
<feature type="binding site" evidence="4">
    <location>
        <position position="217"/>
    </location>
    <ligand>
        <name>pyridoxal 5'-phosphate</name>
        <dbReference type="ChEBI" id="CHEBI:597326"/>
    </ligand>
</feature>
<keyword evidence="2 4" id="KW-0378">Hydrolase</keyword>
<keyword evidence="1 4" id="KW-0662">Pyridine nucleotide biosynthesis</keyword>
<dbReference type="PANTHER" id="PTHR14084">
    <property type="entry name" value="KYNURENINASE"/>
    <property type="match status" value="1"/>
</dbReference>
<feature type="binding site" evidence="4">
    <location>
        <position position="307"/>
    </location>
    <ligand>
        <name>pyridoxal 5'-phosphate</name>
        <dbReference type="ChEBI" id="CHEBI:597326"/>
    </ligand>
</feature>
<dbReference type="Gene3D" id="3.90.1150.10">
    <property type="entry name" value="Aspartate Aminotransferase, domain 1"/>
    <property type="match status" value="1"/>
</dbReference>
<feature type="binding site" evidence="4">
    <location>
        <position position="249"/>
    </location>
    <ligand>
        <name>pyridoxal 5'-phosphate</name>
        <dbReference type="ChEBI" id="CHEBI:597326"/>
    </ligand>
</feature>
<protein>
    <recommendedName>
        <fullName evidence="4 5">Kynureninase</fullName>
        <ecNumber evidence="4 5">3.7.1.3</ecNumber>
    </recommendedName>
    <alternativeName>
        <fullName evidence="4">L-kynurenine hydrolase</fullName>
    </alternativeName>
</protein>
<comment type="catalytic activity">
    <reaction evidence="4 5">
        <text>L-kynurenine + H2O = anthranilate + L-alanine + H(+)</text>
        <dbReference type="Rhea" id="RHEA:16813"/>
        <dbReference type="ChEBI" id="CHEBI:15377"/>
        <dbReference type="ChEBI" id="CHEBI:15378"/>
        <dbReference type="ChEBI" id="CHEBI:16567"/>
        <dbReference type="ChEBI" id="CHEBI:57959"/>
        <dbReference type="ChEBI" id="CHEBI:57972"/>
        <dbReference type="EC" id="3.7.1.3"/>
    </reaction>
</comment>
<feature type="binding site" evidence="4">
    <location>
        <position position="132"/>
    </location>
    <ligand>
        <name>pyridoxal 5'-phosphate</name>
        <dbReference type="ChEBI" id="CHEBI:597326"/>
    </ligand>
</feature>
<keyword evidence="3 4" id="KW-0663">Pyridoxal phosphate</keyword>
<sequence length="454" mass="51840">MDNFLKYLKEHKLNINDINLAQQLDQLDELSHFREEFYIPKKKTFRKDNTNIDTTNEDGEKEVIYLVGNSLGLQSKSLQKEMNDYLESWRTFAVEGHHNGEHPYLHGDEEILKSLATIVGAEEKEVCPMNSLSVNLHIMMINFYRPTQKRYKIVIEQGAFPSDLYVAESQLRHHGFNPKTDLIKIQSPLGEGHCLTNETIQQVLKEHGESIALVLLSGVQYYTGQLFDIKEVTRMGHEIGAVVGWDLAHAVGNVELQLHDWQVDFACWCTYKYLNSGPGCIGCVFVHSKHTLESNFDLNTDKRLMGWFGNKITHRFHKEKEFVAEDGALGFRCSNPSMADLTSLRNSLNIINRATIQKMVKKQIILTGYLEYLFTHTINPELVTIITPSNPIHRGCQLSLSIKSIKATELKVKLLNNGVVCDVREPNVIRVAPTPLYNTFSDVYNFINILNKCL</sequence>
<comment type="pathway">
    <text evidence="4 5">Cofactor biosynthesis; NAD(+) biosynthesis; quinolinate from L-kynurenine: step 2/3.</text>
</comment>
<comment type="subcellular location">
    <subcellularLocation>
        <location evidence="4 5">Cytoplasm</location>
    </subcellularLocation>
</comment>
<comment type="subunit">
    <text evidence="4 5">Homodimer.</text>
</comment>
<dbReference type="NCBIfam" id="TIGR01814">
    <property type="entry name" value="kynureninase"/>
    <property type="match status" value="1"/>
</dbReference>
<dbReference type="AlphaFoldDB" id="A0A151ZSE9"/>
<dbReference type="PANTHER" id="PTHR14084:SF0">
    <property type="entry name" value="KYNURENINASE"/>
    <property type="match status" value="1"/>
</dbReference>
<evidence type="ECO:0000256" key="4">
    <source>
        <dbReference type="HAMAP-Rule" id="MF_03017"/>
    </source>
</evidence>
<dbReference type="InterPro" id="IPR015421">
    <property type="entry name" value="PyrdxlP-dep_Trfase_major"/>
</dbReference>
<dbReference type="InParanoid" id="A0A151ZSE9"/>
<dbReference type="Pfam" id="PF22580">
    <property type="entry name" value="KYNU_C"/>
    <property type="match status" value="1"/>
</dbReference>
<evidence type="ECO:0000313" key="7">
    <source>
        <dbReference type="Proteomes" id="UP000076078"/>
    </source>
</evidence>
<dbReference type="SUPFAM" id="SSF53383">
    <property type="entry name" value="PLP-dependent transferases"/>
    <property type="match status" value="1"/>
</dbReference>
<name>A0A151ZSE9_TIELA</name>
<dbReference type="GO" id="GO:0030429">
    <property type="term" value="F:kynureninase activity"/>
    <property type="evidence" value="ECO:0007669"/>
    <property type="project" value="UniProtKB-UniRule"/>
</dbReference>
<dbReference type="OrthoDB" id="5978656at2759"/>
<dbReference type="Proteomes" id="UP000076078">
    <property type="component" value="Unassembled WGS sequence"/>
</dbReference>
<organism evidence="6 7">
    <name type="scientific">Tieghemostelium lacteum</name>
    <name type="common">Slime mold</name>
    <name type="synonym">Dictyostelium lacteum</name>
    <dbReference type="NCBI Taxonomy" id="361077"/>
    <lineage>
        <taxon>Eukaryota</taxon>
        <taxon>Amoebozoa</taxon>
        <taxon>Evosea</taxon>
        <taxon>Eumycetozoa</taxon>
        <taxon>Dictyostelia</taxon>
        <taxon>Dictyosteliales</taxon>
        <taxon>Raperosteliaceae</taxon>
        <taxon>Tieghemostelium</taxon>
    </lineage>
</organism>
<dbReference type="GO" id="GO:0005737">
    <property type="term" value="C:cytoplasm"/>
    <property type="evidence" value="ECO:0007669"/>
    <property type="project" value="UniProtKB-SubCell"/>
</dbReference>
<feature type="modified residue" description="N6-(pyridoxal phosphate)lysine" evidence="4">
    <location>
        <position position="272"/>
    </location>
</feature>
<dbReference type="EC" id="3.7.1.3" evidence="4 5"/>
<dbReference type="OMA" id="LPGWNSH"/>
<dbReference type="UniPathway" id="UPA00253">
    <property type="reaction ID" value="UER00329"/>
</dbReference>
<dbReference type="HAMAP" id="MF_01970">
    <property type="entry name" value="Kynureninase"/>
    <property type="match status" value="1"/>
</dbReference>
<feature type="binding site" evidence="4">
    <location>
        <position position="271"/>
    </location>
    <ligand>
        <name>pyridoxal 5'-phosphate</name>
        <dbReference type="ChEBI" id="CHEBI:597326"/>
    </ligand>
</feature>
<feature type="binding site" evidence="4">
    <location>
        <position position="246"/>
    </location>
    <ligand>
        <name>pyridoxal 5'-phosphate</name>
        <dbReference type="ChEBI" id="CHEBI:597326"/>
    </ligand>
</feature>
<dbReference type="FunCoup" id="A0A151ZSE9">
    <property type="interactions" value="173"/>
</dbReference>
<comment type="caution">
    <text evidence="6">The sequence shown here is derived from an EMBL/GenBank/DDBJ whole genome shotgun (WGS) entry which is preliminary data.</text>
</comment>
<dbReference type="InterPro" id="IPR015424">
    <property type="entry name" value="PyrdxlP-dep_Trfase"/>
</dbReference>
<keyword evidence="7" id="KW-1185">Reference proteome</keyword>
<accession>A0A151ZSE9</accession>
<gene>
    <name evidence="4" type="primary">KYNU</name>
    <name evidence="6" type="ORF">DLAC_04166</name>
</gene>
<dbReference type="GO" id="GO:0019441">
    <property type="term" value="P:L-tryptophan catabolic process to kynurenine"/>
    <property type="evidence" value="ECO:0007669"/>
    <property type="project" value="TreeGrafter"/>
</dbReference>
<feature type="binding site" evidence="4">
    <location>
        <begin position="160"/>
        <end position="163"/>
    </location>
    <ligand>
        <name>pyridoxal 5'-phosphate</name>
        <dbReference type="ChEBI" id="CHEBI:597326"/>
    </ligand>
</feature>
<evidence type="ECO:0000313" key="6">
    <source>
        <dbReference type="EMBL" id="KYQ96859.1"/>
    </source>
</evidence>
<keyword evidence="4 5" id="KW-0963">Cytoplasm</keyword>
<comment type="function">
    <text evidence="4 5">Catalyzes the cleavage of L-kynurenine (L-Kyn) and L-3-hydroxykynurenine (L-3OHKyn) into anthranilic acid (AA) and 3-hydroxyanthranilic acid (3-OHAA), respectively.</text>
</comment>
<dbReference type="UniPathway" id="UPA00334">
    <property type="reaction ID" value="UER00455"/>
</dbReference>
<feature type="binding site" evidence="4">
    <location>
        <position position="133"/>
    </location>
    <ligand>
        <name>pyridoxal 5'-phosphate</name>
        <dbReference type="ChEBI" id="CHEBI:597326"/>
    </ligand>
</feature>
<dbReference type="GO" id="GO:0043420">
    <property type="term" value="P:anthranilate metabolic process"/>
    <property type="evidence" value="ECO:0007669"/>
    <property type="project" value="UniProtKB-UniRule"/>
</dbReference>
<evidence type="ECO:0000256" key="2">
    <source>
        <dbReference type="ARBA" id="ARBA00022801"/>
    </source>
</evidence>
<dbReference type="FunFam" id="3.40.640.10:FF:000031">
    <property type="entry name" value="Kynureninase"/>
    <property type="match status" value="1"/>
</dbReference>
<dbReference type="GO" id="GO:0034354">
    <property type="term" value="P:'de novo' NAD+ biosynthetic process from L-tryptophan"/>
    <property type="evidence" value="ECO:0007669"/>
    <property type="project" value="UniProtKB-UniRule"/>
</dbReference>
<comment type="cofactor">
    <cofactor evidence="4 5">
        <name>pyridoxal 5'-phosphate</name>
        <dbReference type="ChEBI" id="CHEBI:597326"/>
    </cofactor>
</comment>
<evidence type="ECO:0000256" key="1">
    <source>
        <dbReference type="ARBA" id="ARBA00022642"/>
    </source>
</evidence>
<evidence type="ECO:0000256" key="3">
    <source>
        <dbReference type="ARBA" id="ARBA00022898"/>
    </source>
</evidence>